<feature type="compositionally biased region" description="Pro residues" evidence="2">
    <location>
        <begin position="319"/>
        <end position="329"/>
    </location>
</feature>
<protein>
    <submittedName>
        <fullName evidence="3">Uncharacterized protein</fullName>
    </submittedName>
</protein>
<organism evidence="3 4">
    <name type="scientific">Novymonas esmeraldas</name>
    <dbReference type="NCBI Taxonomy" id="1808958"/>
    <lineage>
        <taxon>Eukaryota</taxon>
        <taxon>Discoba</taxon>
        <taxon>Euglenozoa</taxon>
        <taxon>Kinetoplastea</taxon>
        <taxon>Metakinetoplastina</taxon>
        <taxon>Trypanosomatida</taxon>
        <taxon>Trypanosomatidae</taxon>
        <taxon>Novymonas</taxon>
    </lineage>
</organism>
<comment type="caution">
    <text evidence="3">The sequence shown here is derived from an EMBL/GenBank/DDBJ whole genome shotgun (WGS) entry which is preliminary data.</text>
</comment>
<accession>A0AAW0EST4</accession>
<proteinExistence type="predicted"/>
<dbReference type="Proteomes" id="UP001430356">
    <property type="component" value="Unassembled WGS sequence"/>
</dbReference>
<feature type="compositionally biased region" description="Low complexity" evidence="2">
    <location>
        <begin position="202"/>
        <end position="212"/>
    </location>
</feature>
<feature type="compositionally biased region" description="Basic and acidic residues" evidence="2">
    <location>
        <begin position="185"/>
        <end position="196"/>
    </location>
</feature>
<reference evidence="3 4" key="1">
    <citation type="journal article" date="2021" name="MBio">
        <title>A New Model Trypanosomatid, Novymonas esmeraldas: Genomic Perception of Its 'Candidatus Pandoraea novymonadis' Endosymbiont.</title>
        <authorList>
            <person name="Zakharova A."/>
            <person name="Saura A."/>
            <person name="Butenko A."/>
            <person name="Podesvova L."/>
            <person name="Warmusova S."/>
            <person name="Kostygov A.Y."/>
            <person name="Nenarokova A."/>
            <person name="Lukes J."/>
            <person name="Opperdoes F.R."/>
            <person name="Yurchenko V."/>
        </authorList>
    </citation>
    <scope>NUCLEOTIDE SEQUENCE [LARGE SCALE GENOMIC DNA]</scope>
    <source>
        <strain evidence="3 4">E262AT.01</strain>
    </source>
</reference>
<feature type="region of interest" description="Disordered" evidence="2">
    <location>
        <begin position="153"/>
        <end position="360"/>
    </location>
</feature>
<sequence length="718" mass="76578">MQESSAAPSAGSAAAAAAPAAVAACSSSQVLYKRQTLKLGMDGSSLPRLVIVTDTHIYVCLLSGGITRTIAAARLERVTLCPREDAGDDLLGHSRSPIRHEAHPATSPLQWAALVTLGIAQEAALALQFHHTRDGSDFVRALRTASHTPASVVFNTPDAAAPTDAAGRPLSSSPARRADPAIPRVLERDVDEDGRHTSAQGCRAAPDVDVVPVPTPPCRPRSPTAPPVTQLALSPVASRDGDGSSDTRGSSGSSAHAAELDRAEEAECEAEALTARSHSTAPTAGGPPAASTASRSTTEDEVADGRTPSPLRTAAPLRAAPPPPPPPAPAEAVAAMEANTRGAASDGDRRCSPAPHRQISAHVEDDAPPAVLDAIARHARTTAQPRVEECAPSDGVQALQDELAVQSATVARLRRSLQAHESLVLELAELKADVRGLRAALAARDAQCAALQSHRDHAEARLEAGEREHQQALAEQAERLRRDHHAELRAVQVAFEDYDTRMTTLAEQLRRDHREEAAQWQHERRTLLFCVDELQQRQRQQERHRHGEEWTAEERRARAADVAAQAQHEAHWRLLQPSHAGDAARQRVESVLDGGSERGQLEQHQPPRRVAGAVHSPPYTAGASSPRSPAAASPQPHHHHRPSWPRCRTPQFSAHRLFDSASDADGDAVHDAHGGAALQTPTPHPLRNATGSGGDRSARLGVYAVRKGEYTPSRHSFV</sequence>
<feature type="compositionally biased region" description="Pro residues" evidence="2">
    <location>
        <begin position="213"/>
        <end position="226"/>
    </location>
</feature>
<evidence type="ECO:0000256" key="2">
    <source>
        <dbReference type="SAM" id="MobiDB-lite"/>
    </source>
</evidence>
<evidence type="ECO:0000256" key="1">
    <source>
        <dbReference type="SAM" id="Coils"/>
    </source>
</evidence>
<dbReference type="EMBL" id="JAECZO010000085">
    <property type="protein sequence ID" value="KAK7196785.1"/>
    <property type="molecule type" value="Genomic_DNA"/>
</dbReference>
<feature type="coiled-coil region" evidence="1">
    <location>
        <begin position="396"/>
        <end position="475"/>
    </location>
</feature>
<gene>
    <name evidence="3" type="ORF">NESM_000618600</name>
</gene>
<name>A0AAW0EST4_9TRYP</name>
<evidence type="ECO:0000313" key="3">
    <source>
        <dbReference type="EMBL" id="KAK7196785.1"/>
    </source>
</evidence>
<feature type="compositionally biased region" description="Low complexity" evidence="2">
    <location>
        <begin position="271"/>
        <end position="296"/>
    </location>
</feature>
<feature type="region of interest" description="Disordered" evidence="2">
    <location>
        <begin position="663"/>
        <end position="697"/>
    </location>
</feature>
<feature type="compositionally biased region" description="Low complexity" evidence="2">
    <location>
        <begin position="156"/>
        <end position="166"/>
    </location>
</feature>
<feature type="compositionally biased region" description="Low complexity" evidence="2">
    <location>
        <begin position="244"/>
        <end position="257"/>
    </location>
</feature>
<keyword evidence="1" id="KW-0175">Coiled coil</keyword>
<evidence type="ECO:0000313" key="4">
    <source>
        <dbReference type="Proteomes" id="UP001430356"/>
    </source>
</evidence>
<keyword evidence="4" id="KW-1185">Reference proteome</keyword>
<feature type="compositionally biased region" description="Low complexity" evidence="2">
    <location>
        <begin position="623"/>
        <end position="635"/>
    </location>
</feature>
<dbReference type="AlphaFoldDB" id="A0AAW0EST4"/>
<feature type="compositionally biased region" description="Basic and acidic residues" evidence="2">
    <location>
        <begin position="582"/>
        <end position="601"/>
    </location>
</feature>
<feature type="region of interest" description="Disordered" evidence="2">
    <location>
        <begin position="575"/>
        <end position="648"/>
    </location>
</feature>